<accession>A0A7J4XSA5</accession>
<sequence>MEDCREKNFREIQKLLDDCIAYEYDKMIRALTLKREYFTKGQVREYLRQEIFRVTESLVAMQQKFRALRNVRMDMYIPDFLWESAFFEDLTPVERKKYINFPCSSFDIDEYLREPVCYDEQLPYFSIIVDFVVSTKYLDYLQESEKAFYPVDTTEEFIIQPKEEVQTKKIVGKSNPFQSKLKPAELKLLAEYLNESRMFTTTVSPKILTDFFNCKLDGVLKVNNTRLFAYLMMQLSCHNYIVYEWQSVVAHNKLVLGKLKGEPLTRTDLSSATDQAKSIYPKGYEIIDKYIKQLKKG</sequence>
<organism evidence="1 2">
    <name type="scientific">Bacteroides ovatus</name>
    <dbReference type="NCBI Taxonomy" id="28116"/>
    <lineage>
        <taxon>Bacteria</taxon>
        <taxon>Pseudomonadati</taxon>
        <taxon>Bacteroidota</taxon>
        <taxon>Bacteroidia</taxon>
        <taxon>Bacteroidales</taxon>
        <taxon>Bacteroidaceae</taxon>
        <taxon>Bacteroides</taxon>
    </lineage>
</organism>
<reference evidence="1 2" key="1">
    <citation type="journal article" date="2019" name="Nat. Med.">
        <title>A library of human gut bacterial isolates paired with longitudinal multiomics data enables mechanistic microbiome research.</title>
        <authorList>
            <person name="Poyet M."/>
            <person name="Groussin M."/>
            <person name="Gibbons S.M."/>
            <person name="Avila-Pacheco J."/>
            <person name="Jiang X."/>
            <person name="Kearney S.M."/>
            <person name="Perrotta A.R."/>
            <person name="Berdy B."/>
            <person name="Zhao S."/>
            <person name="Lieberman T.D."/>
            <person name="Swanson P.K."/>
            <person name="Smith M."/>
            <person name="Roesemann S."/>
            <person name="Alexander J.E."/>
            <person name="Rich S.A."/>
            <person name="Livny J."/>
            <person name="Vlamakis H."/>
            <person name="Clish C."/>
            <person name="Bullock K."/>
            <person name="Deik A."/>
            <person name="Scott J."/>
            <person name="Pierce K.A."/>
            <person name="Xavier R.J."/>
            <person name="Alm E.J."/>
        </authorList>
    </citation>
    <scope>NUCLEOTIDE SEQUENCE [LARGE SCALE GENOMIC DNA]</scope>
    <source>
        <strain evidence="1 2">BIOML-A15</strain>
    </source>
</reference>
<dbReference type="AlphaFoldDB" id="A0A7J4XSA5"/>
<gene>
    <name evidence="1" type="ORF">F3B90_22200</name>
</gene>
<proteinExistence type="predicted"/>
<protein>
    <submittedName>
        <fullName evidence="1">Uncharacterized protein</fullName>
    </submittedName>
</protein>
<comment type="caution">
    <text evidence="1">The sequence shown here is derived from an EMBL/GenBank/DDBJ whole genome shotgun (WGS) entry which is preliminary data.</text>
</comment>
<evidence type="ECO:0000313" key="1">
    <source>
        <dbReference type="EMBL" id="KAA4621350.1"/>
    </source>
</evidence>
<evidence type="ECO:0000313" key="2">
    <source>
        <dbReference type="Proteomes" id="UP000424805"/>
    </source>
</evidence>
<dbReference type="EMBL" id="VWFP01000030">
    <property type="protein sequence ID" value="KAA4621350.1"/>
    <property type="molecule type" value="Genomic_DNA"/>
</dbReference>
<name>A0A7J4XSA5_BACOV</name>
<dbReference type="Proteomes" id="UP000424805">
    <property type="component" value="Unassembled WGS sequence"/>
</dbReference>